<evidence type="ECO:0000256" key="1">
    <source>
        <dbReference type="ARBA" id="ARBA00023122"/>
    </source>
</evidence>
<dbReference type="SMART" id="SM00116">
    <property type="entry name" value="CBS"/>
    <property type="match status" value="1"/>
</dbReference>
<feature type="domain" description="CBS" evidence="3">
    <location>
        <begin position="64"/>
        <end position="127"/>
    </location>
</feature>
<dbReference type="Gene3D" id="3.10.580.10">
    <property type="entry name" value="CBS-domain"/>
    <property type="match status" value="1"/>
</dbReference>
<dbReference type="Proteomes" id="UP000601171">
    <property type="component" value="Unassembled WGS sequence"/>
</dbReference>
<evidence type="ECO:0000313" key="5">
    <source>
        <dbReference type="Proteomes" id="UP000601171"/>
    </source>
</evidence>
<dbReference type="EMBL" id="JACRTG010000011">
    <property type="protein sequence ID" value="MBC8587405.1"/>
    <property type="molecule type" value="Genomic_DNA"/>
</dbReference>
<dbReference type="InterPro" id="IPR000644">
    <property type="entry name" value="CBS_dom"/>
</dbReference>
<dbReference type="CDD" id="cd04617">
    <property type="entry name" value="CBS_pair_CcpN"/>
    <property type="match status" value="1"/>
</dbReference>
<dbReference type="InterPro" id="IPR046342">
    <property type="entry name" value="CBS_dom_sf"/>
</dbReference>
<protein>
    <submittedName>
        <fullName evidence="4">CBS domain-containing protein</fullName>
    </submittedName>
</protein>
<comment type="caution">
    <text evidence="4">The sequence shown here is derived from an EMBL/GenBank/DDBJ whole genome shotgun (WGS) entry which is preliminary data.</text>
</comment>
<accession>A0A926ERX3</accession>
<dbReference type="PANTHER" id="PTHR43080">
    <property type="entry name" value="CBS DOMAIN-CONTAINING PROTEIN CBSX3, MITOCHONDRIAL"/>
    <property type="match status" value="1"/>
</dbReference>
<dbReference type="AlphaFoldDB" id="A0A926ERX3"/>
<gene>
    <name evidence="4" type="ORF">H8707_04025</name>
</gene>
<evidence type="ECO:0000313" key="4">
    <source>
        <dbReference type="EMBL" id="MBC8587405.1"/>
    </source>
</evidence>
<reference evidence="4" key="1">
    <citation type="submission" date="2020-08" db="EMBL/GenBank/DDBJ databases">
        <title>Genome public.</title>
        <authorList>
            <person name="Liu C."/>
            <person name="Sun Q."/>
        </authorList>
    </citation>
    <scope>NUCLEOTIDE SEQUENCE</scope>
    <source>
        <strain evidence="4">BX21</strain>
    </source>
</reference>
<dbReference type="PROSITE" id="PS51371">
    <property type="entry name" value="CBS"/>
    <property type="match status" value="1"/>
</dbReference>
<organism evidence="4 5">
    <name type="scientific">Paratissierella segnis</name>
    <dbReference type="NCBI Taxonomy" id="2763679"/>
    <lineage>
        <taxon>Bacteria</taxon>
        <taxon>Bacillati</taxon>
        <taxon>Bacillota</taxon>
        <taxon>Tissierellia</taxon>
        <taxon>Tissierellales</taxon>
        <taxon>Tissierellaceae</taxon>
        <taxon>Paratissierella</taxon>
    </lineage>
</organism>
<sequence length="127" mass="14178">MSIPVILEANSSIHDVITTLFLKDAGTIFITKNKCLTGVVSRKDLLKSCVGGWDIYDIPVEMVMTRIPNVIYIYPDDTIADASRLIIDHEVESLPVVIDEDGKGKLRVVGRFSKTTIARLFVEELKK</sequence>
<evidence type="ECO:0000256" key="2">
    <source>
        <dbReference type="PROSITE-ProRule" id="PRU00703"/>
    </source>
</evidence>
<dbReference type="SUPFAM" id="SSF54631">
    <property type="entry name" value="CBS-domain pair"/>
    <property type="match status" value="1"/>
</dbReference>
<proteinExistence type="predicted"/>
<evidence type="ECO:0000259" key="3">
    <source>
        <dbReference type="PROSITE" id="PS51371"/>
    </source>
</evidence>
<dbReference type="PANTHER" id="PTHR43080:SF2">
    <property type="entry name" value="CBS DOMAIN-CONTAINING PROTEIN"/>
    <property type="match status" value="1"/>
</dbReference>
<keyword evidence="5" id="KW-1185">Reference proteome</keyword>
<name>A0A926ERX3_9FIRM</name>
<dbReference type="InterPro" id="IPR051257">
    <property type="entry name" value="Diverse_CBS-Domain"/>
</dbReference>
<dbReference type="Pfam" id="PF00571">
    <property type="entry name" value="CBS"/>
    <property type="match status" value="2"/>
</dbReference>
<keyword evidence="1 2" id="KW-0129">CBS domain</keyword>